<dbReference type="RefSeq" id="WP_323439361.1">
    <property type="nucleotide sequence ID" value="NZ_JAYFUH010000249.1"/>
</dbReference>
<evidence type="ECO:0000256" key="1">
    <source>
        <dbReference type="SAM" id="MobiDB-lite"/>
    </source>
</evidence>
<feature type="region of interest" description="Disordered" evidence="1">
    <location>
        <begin position="580"/>
        <end position="600"/>
    </location>
</feature>
<evidence type="ECO:0000313" key="3">
    <source>
        <dbReference type="Proteomes" id="UP001301653"/>
    </source>
</evidence>
<organism evidence="2 3">
    <name type="scientific">Stenotrophomonas capsici</name>
    <dbReference type="NCBI Taxonomy" id="3110230"/>
    <lineage>
        <taxon>Bacteria</taxon>
        <taxon>Pseudomonadati</taxon>
        <taxon>Pseudomonadota</taxon>
        <taxon>Gammaproteobacteria</taxon>
        <taxon>Lysobacterales</taxon>
        <taxon>Lysobacteraceae</taxon>
        <taxon>Stenotrophomonas</taxon>
    </lineage>
</organism>
<evidence type="ECO:0000313" key="2">
    <source>
        <dbReference type="EMBL" id="MEA5668925.1"/>
    </source>
</evidence>
<protein>
    <submittedName>
        <fullName evidence="2">Fimbria/pilus outer membrane usher protein</fullName>
    </submittedName>
</protein>
<keyword evidence="3" id="KW-1185">Reference proteome</keyword>
<reference evidence="2 3" key="1">
    <citation type="submission" date="2023-12" db="EMBL/GenBank/DDBJ databases">
        <title>Stenotrophomonas guangdongensis sp. nov., isolated from wilted pepper plants (Capsicum annuum).</title>
        <authorList>
            <person name="Qiu M."/>
            <person name="Li Y."/>
            <person name="Liu Q."/>
            <person name="Zhang X."/>
            <person name="Huang Y."/>
            <person name="Guo R."/>
            <person name="Hu M."/>
            <person name="Zhou J."/>
            <person name="Zhou X."/>
        </authorList>
    </citation>
    <scope>NUCLEOTIDE SEQUENCE [LARGE SCALE GENOMIC DNA]</scope>
    <source>
        <strain evidence="2 3">MH1</strain>
    </source>
</reference>
<dbReference type="PANTHER" id="PTHR30451:SF5">
    <property type="entry name" value="SLR0019 PROTEIN"/>
    <property type="match status" value="1"/>
</dbReference>
<dbReference type="InterPro" id="IPR042186">
    <property type="entry name" value="FimD_plug_dom"/>
</dbReference>
<accession>A0ABU5VA40</accession>
<dbReference type="PANTHER" id="PTHR30451">
    <property type="entry name" value="OUTER MEMBRANE USHER PROTEIN"/>
    <property type="match status" value="1"/>
</dbReference>
<proteinExistence type="predicted"/>
<sequence length="797" mass="85736">MTTPTHKHCRRSLPASRLRQAVAAAVTGLALADAPASDATDIAVDEHVLYLDTRVNEAATGKLARFVRRGDVLLASPATLWKLGLRLPAGAATRHLVELPSLAGLSVQYDAPRQRLDLLAPVEMLDRPVTHIDLTLTEAAPRDARQRVPGAVLNYDLYGQRSGEGSNLSSFNELRLFGVGRGVWSNTMRSRLHAGPAKADVRARNTRLDSRWQLDLPESMITLTVGDTTTSALEWSRATRIGGIRLSRNFALQPYRITTPPAAFSGEAVLPSTVDLYIDGIRQSTHSLLPGRFQLDGSPSLNGTGHAQLVITDINGQRRALDFSLYGSPRLLQAGLSDWSLEGGVIRREYGQRSFRYGDVALASASLRHGMNKHLTLQTHVEGSHGIGQTGAGAVLLLGQRGGVVSGSWASSRAGARTGQQRGLGYQWTSPRLAAAASTLRRSADYRDVAAVHEGATLPRRTEQASLGISTPAGQLGLSYVMQQYPDTSRNRHAGLNWSLTSPGGALLNLNINRDLTDHRGESAFLYWSMPLDRHIATAASIGHDRGGNSLSVEAHRSASRGQGELGWRAQTSAGNHRYGARGEISQHGNHGQWTAGLDHDNRSGNSPLLYAGANGGIAWLGGRLHALPRVDDAFALVSTSGVAGVPVQLENRTVGVTNRHGQLLIPHLTAWQRNQLSIDPLDLPADMLLETVRHDAVPETRSAIQVAFAMRRTLAIQFGVRDRAGQWLPAGSRLTLKAPGAPSATTLVGHEGKVYLLDPPPLAHLYFRSDSDACSAAVPEAPLREGRINLADVVCQ</sequence>
<dbReference type="InterPro" id="IPR000015">
    <property type="entry name" value="Fimb_usher"/>
</dbReference>
<dbReference type="Proteomes" id="UP001301653">
    <property type="component" value="Unassembled WGS sequence"/>
</dbReference>
<gene>
    <name evidence="2" type="ORF">VA603_15360</name>
</gene>
<dbReference type="Pfam" id="PF00577">
    <property type="entry name" value="Usher"/>
    <property type="match status" value="1"/>
</dbReference>
<comment type="caution">
    <text evidence="2">The sequence shown here is derived from an EMBL/GenBank/DDBJ whole genome shotgun (WGS) entry which is preliminary data.</text>
</comment>
<dbReference type="Gene3D" id="2.60.40.2610">
    <property type="entry name" value="Outer membrane usher protein FimD, plug domain"/>
    <property type="match status" value="1"/>
</dbReference>
<name>A0ABU5VA40_9GAMM</name>
<dbReference type="Gene3D" id="2.60.40.3110">
    <property type="match status" value="1"/>
</dbReference>
<dbReference type="EMBL" id="JAYFUH010000249">
    <property type="protein sequence ID" value="MEA5668925.1"/>
    <property type="molecule type" value="Genomic_DNA"/>
</dbReference>